<feature type="domain" description="Coenzyme F420:L-glutamate ligase-like" evidence="8">
    <location>
        <begin position="37"/>
        <end position="256"/>
    </location>
</feature>
<keyword evidence="3" id="KW-0547">Nucleotide-binding</keyword>
<dbReference type="PANTHER" id="PTHR47917">
    <property type="match status" value="1"/>
</dbReference>
<reference evidence="9" key="2">
    <citation type="submission" date="2020-09" db="EMBL/GenBank/DDBJ databases">
        <authorList>
            <person name="Sun Q."/>
            <person name="Zhou Y."/>
        </authorList>
    </citation>
    <scope>NUCLEOTIDE SEQUENCE</scope>
    <source>
        <strain evidence="9">CGMCC 1.12919</strain>
    </source>
</reference>
<organism evidence="9 10">
    <name type="scientific">Chelatococcus reniformis</name>
    <dbReference type="NCBI Taxonomy" id="1494448"/>
    <lineage>
        <taxon>Bacteria</taxon>
        <taxon>Pseudomonadati</taxon>
        <taxon>Pseudomonadota</taxon>
        <taxon>Alphaproteobacteria</taxon>
        <taxon>Hyphomicrobiales</taxon>
        <taxon>Chelatococcaceae</taxon>
        <taxon>Chelatococcus</taxon>
    </lineage>
</organism>
<dbReference type="EMBL" id="BMGG01000010">
    <property type="protein sequence ID" value="GGC86960.1"/>
    <property type="molecule type" value="Genomic_DNA"/>
</dbReference>
<evidence type="ECO:0000256" key="4">
    <source>
        <dbReference type="ARBA" id="ARBA00022842"/>
    </source>
</evidence>
<accession>A0A916UU44</accession>
<sequence length="280" mass="28921">MIAFAKLISEFMLMRDSQLPSERRTGVRMELLAPTGFPLVEAGQPIAPLILATLAADKLALRDGDVVVLAQKIVSKAENRYVELASVEPSAQARDLAGVCGKDPRLVEIILAESTAVVRCRPGVIIVRHRLGLVLANAGIDHSNIPGSAGGDRVLLLPRDPDASAAALRHDLAVATGADVAVVIIDSLGRAWRLGTCGACIGAAGLTTVADLRGRPDLFGQTLVSTVVGTGDEIAAAASLVMGQAAEGLPLVIVRGLPVAAAARGTAADLVRPLAEDLFT</sequence>
<dbReference type="Proteomes" id="UP000637002">
    <property type="component" value="Unassembled WGS sequence"/>
</dbReference>
<protein>
    <submittedName>
        <fullName evidence="9">F420-0--gamma-glutamyl ligase</fullName>
    </submittedName>
</protein>
<keyword evidence="6" id="KW-0342">GTP-binding</keyword>
<proteinExistence type="predicted"/>
<dbReference type="InterPro" id="IPR008225">
    <property type="entry name" value="F420-0_g-glutamyl_ligase"/>
</dbReference>
<name>A0A916UU44_9HYPH</name>
<evidence type="ECO:0000259" key="8">
    <source>
        <dbReference type="Pfam" id="PF01996"/>
    </source>
</evidence>
<evidence type="ECO:0000256" key="1">
    <source>
        <dbReference type="ARBA" id="ARBA00022598"/>
    </source>
</evidence>
<dbReference type="NCBIfam" id="TIGR01916">
    <property type="entry name" value="F420_cofE"/>
    <property type="match status" value="1"/>
</dbReference>
<keyword evidence="2" id="KW-0479">Metal-binding</keyword>
<keyword evidence="1 9" id="KW-0436">Ligase</keyword>
<dbReference type="Gene3D" id="3.30.1330.100">
    <property type="entry name" value="CofE-like"/>
    <property type="match status" value="1"/>
</dbReference>
<dbReference type="AlphaFoldDB" id="A0A916UU44"/>
<dbReference type="GO" id="GO:0046872">
    <property type="term" value="F:metal ion binding"/>
    <property type="evidence" value="ECO:0007669"/>
    <property type="project" value="UniProtKB-KW"/>
</dbReference>
<keyword evidence="4" id="KW-0460">Magnesium</keyword>
<dbReference type="SUPFAM" id="SSF144010">
    <property type="entry name" value="CofE-like"/>
    <property type="match status" value="1"/>
</dbReference>
<evidence type="ECO:0000256" key="2">
    <source>
        <dbReference type="ARBA" id="ARBA00022723"/>
    </source>
</evidence>
<gene>
    <name evidence="9" type="ORF">GCM10010994_51110</name>
</gene>
<dbReference type="GO" id="GO:0005525">
    <property type="term" value="F:GTP binding"/>
    <property type="evidence" value="ECO:0007669"/>
    <property type="project" value="UniProtKB-KW"/>
</dbReference>
<reference evidence="9" key="1">
    <citation type="journal article" date="2014" name="Int. J. Syst. Evol. Microbiol.">
        <title>Complete genome sequence of Corynebacterium casei LMG S-19264T (=DSM 44701T), isolated from a smear-ripened cheese.</title>
        <authorList>
            <consortium name="US DOE Joint Genome Institute (JGI-PGF)"/>
            <person name="Walter F."/>
            <person name="Albersmeier A."/>
            <person name="Kalinowski J."/>
            <person name="Ruckert C."/>
        </authorList>
    </citation>
    <scope>NUCLEOTIDE SEQUENCE</scope>
    <source>
        <strain evidence="9">CGMCC 1.12919</strain>
    </source>
</reference>
<keyword evidence="5" id="KW-0630">Potassium</keyword>
<evidence type="ECO:0000256" key="5">
    <source>
        <dbReference type="ARBA" id="ARBA00022958"/>
    </source>
</evidence>
<evidence type="ECO:0000256" key="6">
    <source>
        <dbReference type="ARBA" id="ARBA00023134"/>
    </source>
</evidence>
<keyword evidence="7" id="KW-0464">Manganese</keyword>
<dbReference type="PANTHER" id="PTHR47917:SF1">
    <property type="entry name" value="COENZYME F420:L-GLUTAMATE LIGASE"/>
    <property type="match status" value="1"/>
</dbReference>
<dbReference type="GO" id="GO:0052618">
    <property type="term" value="F:coenzyme F420-0:L-glutamate ligase activity"/>
    <property type="evidence" value="ECO:0007669"/>
    <property type="project" value="TreeGrafter"/>
</dbReference>
<dbReference type="InterPro" id="IPR002847">
    <property type="entry name" value="F420-0_gamma-glut_ligase-dom"/>
</dbReference>
<keyword evidence="10" id="KW-1185">Reference proteome</keyword>
<dbReference type="Pfam" id="PF01996">
    <property type="entry name" value="F420_ligase"/>
    <property type="match status" value="1"/>
</dbReference>
<evidence type="ECO:0000256" key="3">
    <source>
        <dbReference type="ARBA" id="ARBA00022741"/>
    </source>
</evidence>
<evidence type="ECO:0000256" key="7">
    <source>
        <dbReference type="ARBA" id="ARBA00023211"/>
    </source>
</evidence>
<comment type="caution">
    <text evidence="9">The sequence shown here is derived from an EMBL/GenBank/DDBJ whole genome shotgun (WGS) entry which is preliminary data.</text>
</comment>
<evidence type="ECO:0000313" key="10">
    <source>
        <dbReference type="Proteomes" id="UP000637002"/>
    </source>
</evidence>
<evidence type="ECO:0000313" key="9">
    <source>
        <dbReference type="EMBL" id="GGC86960.1"/>
    </source>
</evidence>
<dbReference type="Gene3D" id="3.90.1660.10">
    <property type="entry name" value="CofE-like domain"/>
    <property type="match status" value="1"/>
</dbReference>